<name>A0ABQ5Q9B7_9BACT</name>
<evidence type="ECO:0008006" key="3">
    <source>
        <dbReference type="Google" id="ProtNLM"/>
    </source>
</evidence>
<evidence type="ECO:0000313" key="1">
    <source>
        <dbReference type="EMBL" id="GLH71307.1"/>
    </source>
</evidence>
<dbReference type="EMBL" id="BSDD01000006">
    <property type="protein sequence ID" value="GLH71307.1"/>
    <property type="molecule type" value="Genomic_DNA"/>
</dbReference>
<organism evidence="1 2">
    <name type="scientific">Geothrix rubra</name>
    <dbReference type="NCBI Taxonomy" id="2927977"/>
    <lineage>
        <taxon>Bacteria</taxon>
        <taxon>Pseudomonadati</taxon>
        <taxon>Acidobacteriota</taxon>
        <taxon>Holophagae</taxon>
        <taxon>Holophagales</taxon>
        <taxon>Holophagaceae</taxon>
        <taxon>Geothrix</taxon>
    </lineage>
</organism>
<accession>A0ABQ5Q9B7</accession>
<comment type="caution">
    <text evidence="1">The sequence shown here is derived from an EMBL/GenBank/DDBJ whole genome shotgun (WGS) entry which is preliminary data.</text>
</comment>
<dbReference type="RefSeq" id="WP_285727471.1">
    <property type="nucleotide sequence ID" value="NZ_BSDD01000006.1"/>
</dbReference>
<proteinExistence type="predicted"/>
<evidence type="ECO:0000313" key="2">
    <source>
        <dbReference type="Proteomes" id="UP001165089"/>
    </source>
</evidence>
<gene>
    <name evidence="1" type="ORF">GETHPA_28400</name>
</gene>
<sequence length="75" mass="8674">MRRYGDPAGDSRIRAFEFSADGITVEFQDGAIYRYDHANTGLANIQQMKQLALSGKGLNRYIDRYARRNYALRLR</sequence>
<keyword evidence="2" id="KW-1185">Reference proteome</keyword>
<reference evidence="1 2" key="1">
    <citation type="journal article" date="2023" name="Antonie Van Leeuwenhoek">
        <title>Mesoterricola silvestris gen. nov., sp. nov., Mesoterricola sediminis sp. nov., Geothrix oryzae sp. nov., Geothrix edaphica sp. nov., Geothrix rubra sp. nov., and Geothrix limicola sp. nov., six novel members of Acidobacteriota isolated from soils.</title>
        <authorList>
            <person name="Itoh H."/>
            <person name="Sugisawa Y."/>
            <person name="Mise K."/>
            <person name="Xu Z."/>
            <person name="Kuniyasu M."/>
            <person name="Ushijima N."/>
            <person name="Kawano K."/>
            <person name="Kobayashi E."/>
            <person name="Shiratori Y."/>
            <person name="Masuda Y."/>
            <person name="Senoo K."/>
        </authorList>
    </citation>
    <scope>NUCLEOTIDE SEQUENCE [LARGE SCALE GENOMIC DNA]</scope>
    <source>
        <strain evidence="1 2">Red803</strain>
    </source>
</reference>
<dbReference type="Proteomes" id="UP001165089">
    <property type="component" value="Unassembled WGS sequence"/>
</dbReference>
<protein>
    <recommendedName>
        <fullName evidence="3">KTSC domain-containing protein</fullName>
    </recommendedName>
</protein>